<name>A0AAJ1MJV6_9SPIO</name>
<feature type="transmembrane region" description="Helical" evidence="1">
    <location>
        <begin position="14"/>
        <end position="32"/>
    </location>
</feature>
<reference evidence="2 3" key="1">
    <citation type="submission" date="2022-12" db="EMBL/GenBank/DDBJ databases">
        <title>Metagenome assembled genome from gulf of manar.</title>
        <authorList>
            <person name="Kohli P."/>
            <person name="Pk S."/>
            <person name="Venkata Ramana C."/>
            <person name="Sasikala C."/>
        </authorList>
    </citation>
    <scope>NUCLEOTIDE SEQUENCE [LARGE SCALE GENOMIC DNA]</scope>
    <source>
        <strain evidence="2">JB008</strain>
    </source>
</reference>
<organism evidence="2 3">
    <name type="scientific">Candidatus Thalassospirochaeta sargassi</name>
    <dbReference type="NCBI Taxonomy" id="3119039"/>
    <lineage>
        <taxon>Bacteria</taxon>
        <taxon>Pseudomonadati</taxon>
        <taxon>Spirochaetota</taxon>
        <taxon>Spirochaetia</taxon>
        <taxon>Spirochaetales</taxon>
        <taxon>Spirochaetaceae</taxon>
        <taxon>Candidatus Thalassospirochaeta</taxon>
    </lineage>
</organism>
<keyword evidence="1" id="KW-0472">Membrane</keyword>
<dbReference type="AlphaFoldDB" id="A0AAJ1MJV6"/>
<feature type="transmembrane region" description="Helical" evidence="1">
    <location>
        <begin position="217"/>
        <end position="237"/>
    </location>
</feature>
<comment type="caution">
    <text evidence="2">The sequence shown here is derived from an EMBL/GenBank/DDBJ whole genome shotgun (WGS) entry which is preliminary data.</text>
</comment>
<protein>
    <submittedName>
        <fullName evidence="2">DUF898 family protein</fullName>
    </submittedName>
</protein>
<sequence>MKINLKSVIEGRGFFKRYLLFLIPLIVIIIFSTATNDSLPLLSSLASIVQSYLYMLLWIAVLIYIVPSVSFRDEGFAFSGSVGEFAPKMLKWYLLTIITLGIYSPWMIRNLADYCLSRLSYKEDSGEFLSSPGKLLKYILLTLYLPLIILTVLFVILMQARIDSYAYSNAGAIAVPTFLFMVFLFLIIIPFMYYYFVWLLNIRLGSYRLEFRNSMKSFAGFLIPQLLLCLITCFIYYPAAVVKIYSYLVNGSVFIDDEGLVRGGFGFDGKTGKGWGLIWGQGLLTVLTAGIYGPWAIAKISNWVLNNTGIDEGRAAVE</sequence>
<evidence type="ECO:0000256" key="1">
    <source>
        <dbReference type="SAM" id="Phobius"/>
    </source>
</evidence>
<feature type="transmembrane region" description="Helical" evidence="1">
    <location>
        <begin position="52"/>
        <end position="71"/>
    </location>
</feature>
<dbReference type="Proteomes" id="UP001221217">
    <property type="component" value="Unassembled WGS sequence"/>
</dbReference>
<dbReference type="InterPro" id="IPR010295">
    <property type="entry name" value="DUF898"/>
</dbReference>
<accession>A0AAJ1MJV6</accession>
<feature type="transmembrane region" description="Helical" evidence="1">
    <location>
        <begin position="170"/>
        <end position="197"/>
    </location>
</feature>
<dbReference type="EMBL" id="JAQQAL010000035">
    <property type="protein sequence ID" value="MDC7227943.1"/>
    <property type="molecule type" value="Genomic_DNA"/>
</dbReference>
<keyword evidence="1" id="KW-1133">Transmembrane helix</keyword>
<evidence type="ECO:0000313" key="2">
    <source>
        <dbReference type="EMBL" id="MDC7227943.1"/>
    </source>
</evidence>
<dbReference type="Pfam" id="PF05987">
    <property type="entry name" value="DUF898"/>
    <property type="match status" value="1"/>
</dbReference>
<keyword evidence="1" id="KW-0812">Transmembrane</keyword>
<feature type="transmembrane region" description="Helical" evidence="1">
    <location>
        <begin position="138"/>
        <end position="158"/>
    </location>
</feature>
<evidence type="ECO:0000313" key="3">
    <source>
        <dbReference type="Proteomes" id="UP001221217"/>
    </source>
</evidence>
<proteinExistence type="predicted"/>
<gene>
    <name evidence="2" type="ORF">PQJ61_14355</name>
</gene>